<dbReference type="SUPFAM" id="SSF51182">
    <property type="entry name" value="RmlC-like cupins"/>
    <property type="match status" value="1"/>
</dbReference>
<evidence type="ECO:0000256" key="1">
    <source>
        <dbReference type="ARBA" id="ARBA00001298"/>
    </source>
</evidence>
<dbReference type="EMBL" id="JXXE01000060">
    <property type="protein sequence ID" value="KIZ47620.1"/>
    <property type="molecule type" value="Genomic_DNA"/>
</dbReference>
<dbReference type="PANTHER" id="PTHR21047">
    <property type="entry name" value="DTDP-6-DEOXY-D-GLUCOSE-3,5 EPIMERASE"/>
    <property type="match status" value="1"/>
</dbReference>
<dbReference type="EC" id="5.1.3.13" evidence="3 7"/>
<dbReference type="GO" id="GO:0008830">
    <property type="term" value="F:dTDP-4-dehydrorhamnose 3,5-epimerase activity"/>
    <property type="evidence" value="ECO:0007669"/>
    <property type="project" value="UniProtKB-UniRule"/>
</dbReference>
<comment type="similarity">
    <text evidence="7">Belongs to the dTDP-4-dehydrorhamnose 3,5-epimerase family.</text>
</comment>
<dbReference type="GO" id="GO:0019305">
    <property type="term" value="P:dTDP-rhamnose biosynthetic process"/>
    <property type="evidence" value="ECO:0007669"/>
    <property type="project" value="UniProtKB-UniRule"/>
</dbReference>
<dbReference type="PANTHER" id="PTHR21047:SF2">
    <property type="entry name" value="THYMIDINE DIPHOSPHO-4-KETO-RHAMNOSE 3,5-EPIMERASE"/>
    <property type="match status" value="1"/>
</dbReference>
<dbReference type="PATRIC" id="fig|1076.23.peg.6116"/>
<evidence type="ECO:0000313" key="9">
    <source>
        <dbReference type="Proteomes" id="UP000032515"/>
    </source>
</evidence>
<evidence type="ECO:0000256" key="7">
    <source>
        <dbReference type="RuleBase" id="RU364069"/>
    </source>
</evidence>
<comment type="function">
    <text evidence="2 7">Catalyzes the epimerization of the C3' and C5'positions of dTDP-6-deoxy-D-xylo-4-hexulose, forming dTDP-6-deoxy-L-lyxo-4-hexulose.</text>
</comment>
<evidence type="ECO:0000313" key="8">
    <source>
        <dbReference type="EMBL" id="KIZ47620.1"/>
    </source>
</evidence>
<gene>
    <name evidence="8" type="ORF">OO17_03345</name>
</gene>
<dbReference type="RefSeq" id="WP_044405682.1">
    <property type="nucleotide sequence ID" value="NZ_JXXE01000060.1"/>
</dbReference>
<dbReference type="Proteomes" id="UP000032515">
    <property type="component" value="Unassembled WGS sequence"/>
</dbReference>
<dbReference type="InterPro" id="IPR011051">
    <property type="entry name" value="RmlC_Cupin_sf"/>
</dbReference>
<evidence type="ECO:0000256" key="6">
    <source>
        <dbReference type="PIRSR" id="PIRSR600888-3"/>
    </source>
</evidence>
<evidence type="ECO:0000256" key="2">
    <source>
        <dbReference type="ARBA" id="ARBA00001997"/>
    </source>
</evidence>
<reference evidence="8 9" key="1">
    <citation type="submission" date="2014-11" db="EMBL/GenBank/DDBJ databases">
        <title>Genomics and ecophysiology of heterotrophic nitrogen fixing bacteria isolated from estuarine surface water.</title>
        <authorList>
            <person name="Bentzon-Tilia M."/>
            <person name="Severin I."/>
            <person name="Hansen L.H."/>
            <person name="Riemann L."/>
        </authorList>
    </citation>
    <scope>NUCLEOTIDE SEQUENCE [LARGE SCALE GENOMIC DNA]</scope>
    <source>
        <strain evidence="8 9">BAL398</strain>
    </source>
</reference>
<evidence type="ECO:0000256" key="5">
    <source>
        <dbReference type="PIRSR" id="PIRSR600888-1"/>
    </source>
</evidence>
<evidence type="ECO:0000256" key="4">
    <source>
        <dbReference type="ARBA" id="ARBA00019595"/>
    </source>
</evidence>
<evidence type="ECO:0000256" key="3">
    <source>
        <dbReference type="ARBA" id="ARBA00012098"/>
    </source>
</evidence>
<protein>
    <recommendedName>
        <fullName evidence="4 7">dTDP-4-dehydrorhamnose 3,5-epimerase</fullName>
        <ecNumber evidence="3 7">5.1.3.13</ecNumber>
    </recommendedName>
    <alternativeName>
        <fullName evidence="7">Thymidine diphospho-4-keto-rhamnose 3,5-epimerase</fullName>
    </alternativeName>
</protein>
<dbReference type="AlphaFoldDB" id="A0A0D7F482"/>
<comment type="catalytic activity">
    <reaction evidence="1 7">
        <text>dTDP-4-dehydro-6-deoxy-alpha-D-glucose = dTDP-4-dehydro-beta-L-rhamnose</text>
        <dbReference type="Rhea" id="RHEA:16969"/>
        <dbReference type="ChEBI" id="CHEBI:57649"/>
        <dbReference type="ChEBI" id="CHEBI:62830"/>
        <dbReference type="EC" id="5.1.3.13"/>
    </reaction>
</comment>
<dbReference type="Gene3D" id="2.60.120.10">
    <property type="entry name" value="Jelly Rolls"/>
    <property type="match status" value="1"/>
</dbReference>
<name>A0A0D7F482_RHOPL</name>
<comment type="caution">
    <text evidence="8">The sequence shown here is derived from an EMBL/GenBank/DDBJ whole genome shotgun (WGS) entry which is preliminary data.</text>
</comment>
<organism evidence="8 9">
    <name type="scientific">Rhodopseudomonas palustris</name>
    <dbReference type="NCBI Taxonomy" id="1076"/>
    <lineage>
        <taxon>Bacteria</taxon>
        <taxon>Pseudomonadati</taxon>
        <taxon>Pseudomonadota</taxon>
        <taxon>Alphaproteobacteria</taxon>
        <taxon>Hyphomicrobiales</taxon>
        <taxon>Nitrobacteraceae</taxon>
        <taxon>Rhodopseudomonas</taxon>
    </lineage>
</organism>
<dbReference type="InterPro" id="IPR000888">
    <property type="entry name" value="RmlC-like"/>
</dbReference>
<dbReference type="InterPro" id="IPR014710">
    <property type="entry name" value="RmlC-like_jellyroll"/>
</dbReference>
<comment type="subunit">
    <text evidence="7">Homodimer.</text>
</comment>
<sequence length="176" mass="20128">MRFEVINLNGAMLVHPEPMRDERGFFARTFCVNEFRDQGLETVFPQHSISHSLHKGTLRGMHFQRAPHGEVKLVRCLIGSIFDVIIDLRPESPTFRRWLGFELSADNGLQLYIPRGFAHGFQTLSDDARVNYLISDFYAPDAASGVRHDDPAFGIDWPLPVTTINDKDRRWPDFAG</sequence>
<comment type="pathway">
    <text evidence="7">Carbohydrate biosynthesis; dTDP-L-rhamnose biosynthesis.</text>
</comment>
<dbReference type="OrthoDB" id="9800680at2"/>
<feature type="site" description="Participates in a stacking interaction with the thymidine ring of dTDP-4-oxo-6-deoxyglucose" evidence="6">
    <location>
        <position position="138"/>
    </location>
</feature>
<proteinExistence type="inferred from homology"/>
<keyword evidence="7" id="KW-0413">Isomerase</keyword>
<dbReference type="CDD" id="cd00438">
    <property type="entry name" value="cupin_RmlC"/>
    <property type="match status" value="1"/>
</dbReference>
<dbReference type="GO" id="GO:0005829">
    <property type="term" value="C:cytosol"/>
    <property type="evidence" value="ECO:0007669"/>
    <property type="project" value="TreeGrafter"/>
</dbReference>
<accession>A0A0D7F482</accession>
<dbReference type="NCBIfam" id="TIGR01221">
    <property type="entry name" value="rmlC"/>
    <property type="match status" value="1"/>
</dbReference>
<dbReference type="GO" id="GO:0000271">
    <property type="term" value="P:polysaccharide biosynthetic process"/>
    <property type="evidence" value="ECO:0007669"/>
    <property type="project" value="TreeGrafter"/>
</dbReference>
<dbReference type="Pfam" id="PF00908">
    <property type="entry name" value="dTDP_sugar_isom"/>
    <property type="match status" value="1"/>
</dbReference>
<feature type="active site" description="Proton donor" evidence="5">
    <location>
        <position position="132"/>
    </location>
</feature>
<feature type="active site" description="Proton acceptor" evidence="5">
    <location>
        <position position="62"/>
    </location>
</feature>
<dbReference type="UniPathway" id="UPA00124"/>